<evidence type="ECO:0000256" key="3">
    <source>
        <dbReference type="ARBA" id="ARBA00022519"/>
    </source>
</evidence>
<dbReference type="PIRSF" id="PIRSF006066">
    <property type="entry name" value="HI0050"/>
    <property type="match status" value="1"/>
</dbReference>
<comment type="function">
    <text evidence="7">Part of the tripartite ATP-independent periplasmic (TRAP) transport system.</text>
</comment>
<comment type="caution">
    <text evidence="9">The sequence shown here is derived from an EMBL/GenBank/DDBJ whole genome shotgun (WGS) entry which is preliminary data.</text>
</comment>
<protein>
    <recommendedName>
        <fullName evidence="7">TRAP transporter large permease protein</fullName>
    </recommendedName>
</protein>
<evidence type="ECO:0000256" key="1">
    <source>
        <dbReference type="ARBA" id="ARBA00004429"/>
    </source>
</evidence>
<feature type="transmembrane region" description="Helical" evidence="7">
    <location>
        <begin position="256"/>
        <end position="274"/>
    </location>
</feature>
<organism evidence="9 10">
    <name type="scientific">Marinobacter profundi</name>
    <dbReference type="NCBI Taxonomy" id="2666256"/>
    <lineage>
        <taxon>Bacteria</taxon>
        <taxon>Pseudomonadati</taxon>
        <taxon>Pseudomonadota</taxon>
        <taxon>Gammaproteobacteria</taxon>
        <taxon>Pseudomonadales</taxon>
        <taxon>Marinobacteraceae</taxon>
        <taxon>Marinobacter</taxon>
    </lineage>
</organism>
<name>A0A2G1UJE4_9GAMM</name>
<keyword evidence="5 7" id="KW-1133">Transmembrane helix</keyword>
<dbReference type="NCBIfam" id="TIGR00786">
    <property type="entry name" value="dctM"/>
    <property type="match status" value="1"/>
</dbReference>
<keyword evidence="6 7" id="KW-0472">Membrane</keyword>
<gene>
    <name evidence="9" type="ORF">CLH61_12285</name>
</gene>
<evidence type="ECO:0000256" key="4">
    <source>
        <dbReference type="ARBA" id="ARBA00022692"/>
    </source>
</evidence>
<feature type="transmembrane region" description="Helical" evidence="7">
    <location>
        <begin position="337"/>
        <end position="362"/>
    </location>
</feature>
<dbReference type="GO" id="GO:0022857">
    <property type="term" value="F:transmembrane transporter activity"/>
    <property type="evidence" value="ECO:0007669"/>
    <property type="project" value="UniProtKB-UniRule"/>
</dbReference>
<dbReference type="Pfam" id="PF06808">
    <property type="entry name" value="DctM"/>
    <property type="match status" value="1"/>
</dbReference>
<dbReference type="AlphaFoldDB" id="A0A2G1UJE4"/>
<feature type="transmembrane region" description="Helical" evidence="7">
    <location>
        <begin position="415"/>
        <end position="440"/>
    </location>
</feature>
<comment type="similarity">
    <text evidence="7">Belongs to the TRAP transporter large permease family.</text>
</comment>
<accession>A0A2G1UJE4</accession>
<feature type="transmembrane region" description="Helical" evidence="7">
    <location>
        <begin position="71"/>
        <end position="91"/>
    </location>
</feature>
<keyword evidence="3 7" id="KW-0997">Cell inner membrane</keyword>
<dbReference type="EMBL" id="NTFH01000009">
    <property type="protein sequence ID" value="PHQ14539.1"/>
    <property type="molecule type" value="Genomic_DNA"/>
</dbReference>
<dbReference type="PANTHER" id="PTHR33362">
    <property type="entry name" value="SIALIC ACID TRAP TRANSPORTER PERMEASE PROTEIN SIAT-RELATED"/>
    <property type="match status" value="1"/>
</dbReference>
<keyword evidence="4 7" id="KW-0812">Transmembrane</keyword>
<proteinExistence type="inferred from homology"/>
<evidence type="ECO:0000313" key="9">
    <source>
        <dbReference type="EMBL" id="PHQ14539.1"/>
    </source>
</evidence>
<feature type="domain" description="TRAP C4-dicarboxylate transport system permease DctM subunit" evidence="8">
    <location>
        <begin position="12"/>
        <end position="436"/>
    </location>
</feature>
<dbReference type="GO" id="GO:0005886">
    <property type="term" value="C:plasma membrane"/>
    <property type="evidence" value="ECO:0007669"/>
    <property type="project" value="UniProtKB-SubCell"/>
</dbReference>
<dbReference type="InterPro" id="IPR010656">
    <property type="entry name" value="DctM"/>
</dbReference>
<evidence type="ECO:0000256" key="2">
    <source>
        <dbReference type="ARBA" id="ARBA00022475"/>
    </source>
</evidence>
<dbReference type="PANTHER" id="PTHR33362:SF5">
    <property type="entry name" value="C4-DICARBOXYLATE TRAP TRANSPORTER LARGE PERMEASE PROTEIN DCTM"/>
    <property type="match status" value="1"/>
</dbReference>
<comment type="subunit">
    <text evidence="7">The complex comprises the extracytoplasmic solute receptor protein and the two transmembrane proteins.</text>
</comment>
<evidence type="ECO:0000256" key="6">
    <source>
        <dbReference type="ARBA" id="ARBA00023136"/>
    </source>
</evidence>
<comment type="subcellular location">
    <subcellularLocation>
        <location evidence="1 7">Cell inner membrane</location>
        <topology evidence="1 7">Multi-pass membrane protein</topology>
    </subcellularLocation>
</comment>
<sequence length="444" mass="47126">MDPTTIGIWATIGMITMLLLRIPIAVVLVATGYTGLVLVMASRGDGFDLAQGLMTANSFLGDLPYSSTAEYTFTTIPMFLLMGYLATEAGFTRDIYQTARMWLGRMPGGLAVASSVGCALFAAISGSSLATAAAMGRMAVPEMLARGYDKGLATGVVAASGTLGSLIPPSILMILYAVFTDQSIAAMFVAGVIPGLLSLLIYVAMVMIRARLNPALAPPTPKVSWQDKFGSLKSTWGMLLLIVVVVSGLYSGLFTPSEAGAIGASIAFLISLFARRLDRKKTSNALLETLKSTSMLFAAVIGAYMVTSFTALTGIAADLTSWAGGFDVHPAVVIASLSVLYIFLGTFMGSIEIMLLTLPIVIPIVKGLEYDLIWFGIIMIKYLEIGLISPPVGINCFILKAVVNDSVRLGDIFRGVSWFIVMDIVTIAILVAFPEIVTFLPDLM</sequence>
<feature type="transmembrane region" description="Helical" evidence="7">
    <location>
        <begin position="156"/>
        <end position="179"/>
    </location>
</feature>
<reference evidence="9 10" key="1">
    <citation type="submission" date="2017-09" db="EMBL/GenBank/DDBJ databases">
        <title>The draft genome sequences of Marinobacter sp. PWS21.</title>
        <authorList>
            <person name="Cao J."/>
        </authorList>
    </citation>
    <scope>NUCLEOTIDE SEQUENCE [LARGE SCALE GENOMIC DNA]</scope>
    <source>
        <strain evidence="9 10">PWS21</strain>
    </source>
</reference>
<evidence type="ECO:0000256" key="7">
    <source>
        <dbReference type="RuleBase" id="RU369079"/>
    </source>
</evidence>
<comment type="caution">
    <text evidence="7">Lacks conserved residue(s) required for the propagation of feature annotation.</text>
</comment>
<dbReference type="Proteomes" id="UP000231409">
    <property type="component" value="Unassembled WGS sequence"/>
</dbReference>
<feature type="transmembrane region" description="Helical" evidence="7">
    <location>
        <begin position="382"/>
        <end position="403"/>
    </location>
</feature>
<evidence type="ECO:0000256" key="5">
    <source>
        <dbReference type="ARBA" id="ARBA00022989"/>
    </source>
</evidence>
<evidence type="ECO:0000259" key="8">
    <source>
        <dbReference type="Pfam" id="PF06808"/>
    </source>
</evidence>
<dbReference type="RefSeq" id="WP_099615044.1">
    <property type="nucleotide sequence ID" value="NZ_KZ319372.1"/>
</dbReference>
<keyword evidence="7" id="KW-0813">Transport</keyword>
<feature type="transmembrane region" description="Helical" evidence="7">
    <location>
        <begin position="185"/>
        <end position="208"/>
    </location>
</feature>
<feature type="transmembrane region" description="Helical" evidence="7">
    <location>
        <begin position="295"/>
        <end position="317"/>
    </location>
</feature>
<keyword evidence="10" id="KW-1185">Reference proteome</keyword>
<dbReference type="InterPro" id="IPR004681">
    <property type="entry name" value="TRAP_DctM"/>
</dbReference>
<evidence type="ECO:0000313" key="10">
    <source>
        <dbReference type="Proteomes" id="UP000231409"/>
    </source>
</evidence>
<keyword evidence="2" id="KW-1003">Cell membrane</keyword>
<feature type="transmembrane region" description="Helical" evidence="7">
    <location>
        <begin position="111"/>
        <end position="135"/>
    </location>
</feature>
<feature type="transmembrane region" description="Helical" evidence="7">
    <location>
        <begin position="6"/>
        <end position="39"/>
    </location>
</feature>